<dbReference type="GO" id="GO:0043190">
    <property type="term" value="C:ATP-binding cassette (ABC) transporter complex"/>
    <property type="evidence" value="ECO:0007669"/>
    <property type="project" value="InterPro"/>
</dbReference>
<protein>
    <submittedName>
        <fullName evidence="3">ABC-type toluene export system protein</fullName>
    </submittedName>
</protein>
<dbReference type="PATRIC" id="fig|1261131.3.peg.444"/>
<dbReference type="PANTHER" id="PTHR30188">
    <property type="entry name" value="ABC TRANSPORTER PERMEASE PROTEIN-RELATED"/>
    <property type="match status" value="1"/>
</dbReference>
<dbReference type="PANTHER" id="PTHR30188:SF3">
    <property type="entry name" value="ABC TRANSPORTER PERMEASE"/>
    <property type="match status" value="1"/>
</dbReference>
<feature type="domain" description="STAS" evidence="2">
    <location>
        <begin position="20"/>
        <end position="138"/>
    </location>
</feature>
<name>U6B4K5_9HYPH</name>
<keyword evidence="4" id="KW-1185">Reference proteome</keyword>
<dbReference type="GO" id="GO:0005548">
    <property type="term" value="F:phospholipid transporter activity"/>
    <property type="evidence" value="ECO:0007669"/>
    <property type="project" value="TreeGrafter"/>
</dbReference>
<dbReference type="InterPro" id="IPR036513">
    <property type="entry name" value="STAS_dom_sf"/>
</dbReference>
<sequence length="390" mass="42390">MPIKSRHITSNNIIMSISEDGTLLLKFIGTWKAIDSSKMAKDIITILEKSKKDDIAIVDLSGIKSIDTIGAVIIVRLREKYQGNIEFKGASASVNQMISIVSFAGLYNDTDNNYTELRKSPNTISRIYSYIGESISTLSYSFLDQMHILGLMTNNLCELIASKRKIKEFIPAFTTHLHHIGVKGAPVIILISLITGAVIAQQAAFQLANFGAEIFSIDLISVLQLREIGVLLTAVMIAGRSGSAIAAEIGAMKINSELDAIKVMGIDIVSVIMSPRIFALIISLPLLTILANISSIIGASVIIWKYYNMPFNVFFTRLHSTQTLLNICAGLLKAPFMAAAIGIIAFKEGLKVKYDANSIGNTVTACVVKSISMVLIIDSLFAVFYFAIGI</sequence>
<dbReference type="STRING" id="1261131.lam_465"/>
<dbReference type="eggNOG" id="COG0767">
    <property type="taxonomic scope" value="Bacteria"/>
</dbReference>
<dbReference type="PROSITE" id="PS50801">
    <property type="entry name" value="STAS"/>
    <property type="match status" value="1"/>
</dbReference>
<dbReference type="InterPro" id="IPR002645">
    <property type="entry name" value="STAS_dom"/>
</dbReference>
<dbReference type="Pfam" id="PF02405">
    <property type="entry name" value="MlaE"/>
    <property type="match status" value="1"/>
</dbReference>
<dbReference type="Proteomes" id="UP000017862">
    <property type="component" value="Chromosome"/>
</dbReference>
<reference evidence="3 4" key="1">
    <citation type="journal article" date="2014" name="Mol. Plant Microbe Interact.">
        <title>The complete genome sequence of Candidatus Liberibacter americanus, associated with citrus Huanglongbing.</title>
        <authorList>
            <person name="Wulff N.A."/>
            <person name="Zhang S."/>
            <person name="Setubal J.C."/>
            <person name="Almeida N.F."/>
            <person name="Martins E.C."/>
            <person name="Harakava R."/>
            <person name="Kumar D."/>
            <person name="Rangel L.T."/>
            <person name="Foissac X."/>
            <person name="Bove J."/>
            <person name="Gabriel D.W."/>
        </authorList>
    </citation>
    <scope>NUCLEOTIDE SEQUENCE [LARGE SCALE GENOMIC DNA]</scope>
    <source>
        <strain evidence="3 4">Sao Paulo</strain>
    </source>
</reference>
<feature type="transmembrane region" description="Helical" evidence="1">
    <location>
        <begin position="277"/>
        <end position="304"/>
    </location>
</feature>
<keyword evidence="1" id="KW-1133">Transmembrane helix</keyword>
<dbReference type="KEGG" id="lar:lam_465"/>
<gene>
    <name evidence="3" type="ORF">lam_465</name>
</gene>
<dbReference type="HOGENOM" id="CLU_045686_0_0_5"/>
<organism evidence="3 4">
    <name type="scientific">Candidatus Liberibacter americanus str. Sao Paulo</name>
    <dbReference type="NCBI Taxonomy" id="1261131"/>
    <lineage>
        <taxon>Bacteria</taxon>
        <taxon>Pseudomonadati</taxon>
        <taxon>Pseudomonadota</taxon>
        <taxon>Alphaproteobacteria</taxon>
        <taxon>Hyphomicrobiales</taxon>
        <taxon>Rhizobiaceae</taxon>
        <taxon>Liberibacter</taxon>
    </lineage>
</organism>
<dbReference type="InterPro" id="IPR030802">
    <property type="entry name" value="Permease_MalE"/>
</dbReference>
<dbReference type="EMBL" id="CP006604">
    <property type="protein sequence ID" value="AHA27825.1"/>
    <property type="molecule type" value="Genomic_DNA"/>
</dbReference>
<accession>U6B4K5</accession>
<dbReference type="RefSeq" id="WP_007557350.1">
    <property type="nucleotide sequence ID" value="NC_022793.1"/>
</dbReference>
<dbReference type="AlphaFoldDB" id="U6B4K5"/>
<proteinExistence type="predicted"/>
<evidence type="ECO:0000313" key="4">
    <source>
        <dbReference type="Proteomes" id="UP000017862"/>
    </source>
</evidence>
<feature type="transmembrane region" description="Helical" evidence="1">
    <location>
        <begin position="324"/>
        <end position="346"/>
    </location>
</feature>
<evidence type="ECO:0000256" key="1">
    <source>
        <dbReference type="SAM" id="Phobius"/>
    </source>
</evidence>
<feature type="transmembrane region" description="Helical" evidence="1">
    <location>
        <begin position="367"/>
        <end position="388"/>
    </location>
</feature>
<dbReference type="SUPFAM" id="SSF52091">
    <property type="entry name" value="SpoIIaa-like"/>
    <property type="match status" value="1"/>
</dbReference>
<keyword evidence="1" id="KW-0812">Transmembrane</keyword>
<evidence type="ECO:0000313" key="3">
    <source>
        <dbReference type="EMBL" id="AHA27825.1"/>
    </source>
</evidence>
<keyword evidence="1" id="KW-0472">Membrane</keyword>
<evidence type="ECO:0000259" key="2">
    <source>
        <dbReference type="PROSITE" id="PS50801"/>
    </source>
</evidence>